<feature type="region of interest" description="Disordered" evidence="1">
    <location>
        <begin position="330"/>
        <end position="372"/>
    </location>
</feature>
<evidence type="ECO:0000259" key="3">
    <source>
        <dbReference type="Pfam" id="PF01553"/>
    </source>
</evidence>
<dbReference type="PANTHER" id="PTHR22753:SF14">
    <property type="entry name" value="MONOACYLGLYCEROL_DIACYLGLYCEROL O-ACYLTRANSFERASE"/>
    <property type="match status" value="1"/>
</dbReference>
<dbReference type="GO" id="GO:0016746">
    <property type="term" value="F:acyltransferase activity"/>
    <property type="evidence" value="ECO:0007669"/>
    <property type="project" value="InterPro"/>
</dbReference>
<reference evidence="4" key="1">
    <citation type="submission" date="2021-06" db="EMBL/GenBank/DDBJ databases">
        <title>Parelaphostrongylus tenuis whole genome reference sequence.</title>
        <authorList>
            <person name="Garwood T.J."/>
            <person name="Larsen P.A."/>
            <person name="Fountain-Jones N.M."/>
            <person name="Garbe J.R."/>
            <person name="Macchietto M.G."/>
            <person name="Kania S.A."/>
            <person name="Gerhold R.W."/>
            <person name="Richards J.E."/>
            <person name="Wolf T.M."/>
        </authorList>
    </citation>
    <scope>NUCLEOTIDE SEQUENCE</scope>
    <source>
        <strain evidence="4">MNPRO001-30</strain>
        <tissue evidence="4">Meninges</tissue>
    </source>
</reference>
<protein>
    <recommendedName>
        <fullName evidence="3">Phospholipid/glycerol acyltransferase domain-containing protein</fullName>
    </recommendedName>
</protein>
<organism evidence="4 5">
    <name type="scientific">Parelaphostrongylus tenuis</name>
    <name type="common">Meningeal worm</name>
    <dbReference type="NCBI Taxonomy" id="148309"/>
    <lineage>
        <taxon>Eukaryota</taxon>
        <taxon>Metazoa</taxon>
        <taxon>Ecdysozoa</taxon>
        <taxon>Nematoda</taxon>
        <taxon>Chromadorea</taxon>
        <taxon>Rhabditida</taxon>
        <taxon>Rhabditina</taxon>
        <taxon>Rhabditomorpha</taxon>
        <taxon>Strongyloidea</taxon>
        <taxon>Metastrongylidae</taxon>
        <taxon>Parelaphostrongylus</taxon>
    </lineage>
</organism>
<evidence type="ECO:0000313" key="5">
    <source>
        <dbReference type="Proteomes" id="UP001196413"/>
    </source>
</evidence>
<comment type="caution">
    <text evidence="4">The sequence shown here is derived from an EMBL/GenBank/DDBJ whole genome shotgun (WGS) entry which is preliminary data.</text>
</comment>
<feature type="compositionally biased region" description="Polar residues" evidence="1">
    <location>
        <begin position="348"/>
        <end position="372"/>
    </location>
</feature>
<evidence type="ECO:0000256" key="2">
    <source>
        <dbReference type="SAM" id="Phobius"/>
    </source>
</evidence>
<gene>
    <name evidence="4" type="ORF">KIN20_036366</name>
</gene>
<dbReference type="EMBL" id="JAHQIW010007353">
    <property type="protein sequence ID" value="KAJ1373839.1"/>
    <property type="molecule type" value="Genomic_DNA"/>
</dbReference>
<dbReference type="GO" id="GO:0016020">
    <property type="term" value="C:membrane"/>
    <property type="evidence" value="ECO:0007669"/>
    <property type="project" value="TreeGrafter"/>
</dbReference>
<dbReference type="PANTHER" id="PTHR22753">
    <property type="entry name" value="TRANSMEMBRANE PROTEIN 68"/>
    <property type="match status" value="1"/>
</dbReference>
<keyword evidence="5" id="KW-1185">Reference proteome</keyword>
<feature type="domain" description="Phospholipid/glycerol acyltransferase" evidence="3">
    <location>
        <begin position="113"/>
        <end position="237"/>
    </location>
</feature>
<accession>A0AAD5RCQ0</accession>
<dbReference type="CDD" id="cd07987">
    <property type="entry name" value="LPLAT_MGAT-like"/>
    <property type="match status" value="1"/>
</dbReference>
<keyword evidence="2" id="KW-1133">Transmembrane helix</keyword>
<evidence type="ECO:0000256" key="1">
    <source>
        <dbReference type="SAM" id="MobiDB-lite"/>
    </source>
</evidence>
<keyword evidence="2" id="KW-0812">Transmembrane</keyword>
<dbReference type="InterPro" id="IPR002123">
    <property type="entry name" value="Plipid/glycerol_acylTrfase"/>
</dbReference>
<feature type="transmembrane region" description="Helical" evidence="2">
    <location>
        <begin position="44"/>
        <end position="73"/>
    </location>
</feature>
<dbReference type="Pfam" id="PF01553">
    <property type="entry name" value="Acyltransferase"/>
    <property type="match status" value="1"/>
</dbReference>
<evidence type="ECO:0000313" key="4">
    <source>
        <dbReference type="EMBL" id="KAJ1373839.1"/>
    </source>
</evidence>
<dbReference type="SUPFAM" id="SSF69593">
    <property type="entry name" value="Glycerol-3-phosphate (1)-acyltransferase"/>
    <property type="match status" value="1"/>
</dbReference>
<dbReference type="AlphaFoldDB" id="A0AAD5RCQ0"/>
<sequence length="372" mass="43060">MAVSELIRAIQDIAWPEFLQPHVEVLLLWITWAVDYIDLDYLEYLLWLFLPIIIVFVLPIFLVLFIYGCVIFLHIYGFRHQIREAYNTSYWNGARIAITSFWDAVGHVWHGYELHGIENVPDEGSALFIYYHGCLPLDVYYLIAKLILYKNRTLHCVGDKFIFKIPGWSAICKVFSITAGTVEECTSQLKDGNLLCIAPGGVREALFSDPNVYDILWGKRLGFARVVINSRAPVIPMFTENCRESFRTPVWGRNFFRWLYEKTKIPLCPVYGGFPVKMITHLGKPMIFDYDSVSPEEVRRQIKREVRALIRQHQRLPGSILRGIAQRFRSARQSKQREEHPEQIELLNRSNGQSNGATAQENSQVNTQESIT</sequence>
<proteinExistence type="predicted"/>
<keyword evidence="2" id="KW-0472">Membrane</keyword>
<name>A0AAD5RCQ0_PARTN</name>
<dbReference type="Proteomes" id="UP001196413">
    <property type="component" value="Unassembled WGS sequence"/>
</dbReference>